<comment type="caution">
    <text evidence="1">The sequence shown here is derived from an EMBL/GenBank/DDBJ whole genome shotgun (WGS) entry which is preliminary data.</text>
</comment>
<name>A0AAV6VXB7_9ARAC</name>
<organism evidence="1 2">
    <name type="scientific">Oedothorax gibbosus</name>
    <dbReference type="NCBI Taxonomy" id="931172"/>
    <lineage>
        <taxon>Eukaryota</taxon>
        <taxon>Metazoa</taxon>
        <taxon>Ecdysozoa</taxon>
        <taxon>Arthropoda</taxon>
        <taxon>Chelicerata</taxon>
        <taxon>Arachnida</taxon>
        <taxon>Araneae</taxon>
        <taxon>Araneomorphae</taxon>
        <taxon>Entelegynae</taxon>
        <taxon>Araneoidea</taxon>
        <taxon>Linyphiidae</taxon>
        <taxon>Erigoninae</taxon>
        <taxon>Oedothorax</taxon>
    </lineage>
</organism>
<protein>
    <submittedName>
        <fullName evidence="1">Uncharacterized protein</fullName>
    </submittedName>
</protein>
<accession>A0AAV6VXB7</accession>
<keyword evidence="2" id="KW-1185">Reference proteome</keyword>
<evidence type="ECO:0000313" key="2">
    <source>
        <dbReference type="Proteomes" id="UP000827092"/>
    </source>
</evidence>
<proteinExistence type="predicted"/>
<sequence>MATLNEGTPPSFNKTIKLSSRHPLLLCGYFRDRVRQMRIRGIAQMNLETGNSWNNRKRRSRNEAVNGRGESNTEKIAYHFIFCSLRGAILEMSDGNVLVGCSILKQFVC</sequence>
<dbReference type="AlphaFoldDB" id="A0AAV6VXB7"/>
<gene>
    <name evidence="1" type="ORF">JTE90_000543</name>
</gene>
<reference evidence="1 2" key="1">
    <citation type="journal article" date="2022" name="Nat. Ecol. Evol.">
        <title>A masculinizing supergene underlies an exaggerated male reproductive morph in a spider.</title>
        <authorList>
            <person name="Hendrickx F."/>
            <person name="De Corte Z."/>
            <person name="Sonet G."/>
            <person name="Van Belleghem S.M."/>
            <person name="Kostlbacher S."/>
            <person name="Vangestel C."/>
        </authorList>
    </citation>
    <scope>NUCLEOTIDE SEQUENCE [LARGE SCALE GENOMIC DNA]</scope>
    <source>
        <strain evidence="1">W744_W776</strain>
    </source>
</reference>
<dbReference type="Proteomes" id="UP000827092">
    <property type="component" value="Unassembled WGS sequence"/>
</dbReference>
<dbReference type="EMBL" id="JAFNEN010000015">
    <property type="protein sequence ID" value="KAG8200462.1"/>
    <property type="molecule type" value="Genomic_DNA"/>
</dbReference>
<evidence type="ECO:0000313" key="1">
    <source>
        <dbReference type="EMBL" id="KAG8200462.1"/>
    </source>
</evidence>